<evidence type="ECO:0000256" key="2">
    <source>
        <dbReference type="SAM" id="SignalP"/>
    </source>
</evidence>
<feature type="region of interest" description="Disordered" evidence="1">
    <location>
        <begin position="33"/>
        <end position="55"/>
    </location>
</feature>
<accession>A0ABV1P0M4</accession>
<evidence type="ECO:0000259" key="3">
    <source>
        <dbReference type="Pfam" id="PF05547"/>
    </source>
</evidence>
<dbReference type="PANTHER" id="PTHR41775:SF1">
    <property type="entry name" value="PEPTIDASE M6-LIKE DOMAIN-CONTAINING PROTEIN"/>
    <property type="match status" value="1"/>
</dbReference>
<name>A0ABV1P0M4_9ACTN</name>
<feature type="domain" description="Peptidase M6-like" evidence="3">
    <location>
        <begin position="93"/>
        <end position="398"/>
    </location>
</feature>
<dbReference type="Pfam" id="PF05547">
    <property type="entry name" value="Peptidase_M6"/>
    <property type="match status" value="1"/>
</dbReference>
<protein>
    <submittedName>
        <fullName evidence="5">Immune inhibitor A domain-containing protein</fullName>
    </submittedName>
</protein>
<sequence length="802" mass="86884">MRRSRLAVVASTSLVAAALALPLTASQSGAAPAAPAASAAPSGEAAAPRPTDSLTMPWQAKYEAERQVAVEKRLRNGGSGESQKIGKDTYGRVAQSGTDKIFVVLAEFGDTRHSAYRDGGTTEGQEPATTYDGPLHNEIPKPDRATDNSTLWQANYGRKHYRDMYFNRMRTFYEQQSSGEYSVDGDVTAWVKVPFNQARYGRNTCGDIVCNNTWFLIRDGLAQWTQDRLDAGQSMEQIQAYLKTFDQQDRYDFDEDGDFSEPDGYIDHFQVVHAGGDEADGDPTYGEDAIWSHRWYAQIEPLGTGPADGAQLGGVNVGEGGVSDASGANVQIPDNPTGVWVGDYTIQPENGGLSVFAHEFGHDLGLPDLYDTSGNTGGASNSVEFWSLMSQSRGTLPGDPGIDDRPQPFGAWEKFQLGWLDYDVARAGRSSTHVLRPGQSTSGSAANGLITILPDKEVVSQLGEPAADGGERFYYSTSGNDLDTRMTAAVDGGGELTATTRYDIEEGWDYAYLEASSDGGETFAGVPTSVSFEGEDASGLNPDGTGISGTTDGAWVDLTATLPADTDTIRFRYRTDSAFVLPGFAVDNVAVDGETVGTAEEGDTAFELDGFTTSTGTEVEEFLNAYIVDNRQYVGRDKQLKHLYNFPDLEKKPDTVEFFRYAPGALISYWDTSYTDNNVGDHPGSGQVLPVDAHPDFVHYADDTLARTRVNTADSAFGLRRIKAQTLSNAGREFTVPARRAQPVFDDTRPWWFDSDEHGVGTHPGFYQPGWFGVDVPQTGTTIRVVKVAKNGNMTVKVGRSS</sequence>
<dbReference type="InterPro" id="IPR008757">
    <property type="entry name" value="Peptidase_M6-like_domain"/>
</dbReference>
<comment type="caution">
    <text evidence="5">The sequence shown here is derived from an EMBL/GenBank/DDBJ whole genome shotgun (WGS) entry which is preliminary data.</text>
</comment>
<dbReference type="Pfam" id="PF20773">
    <property type="entry name" value="InhA-like_MAM"/>
    <property type="match status" value="1"/>
</dbReference>
<feature type="chain" id="PRO_5046396225" evidence="2">
    <location>
        <begin position="31"/>
        <end position="802"/>
    </location>
</feature>
<dbReference type="Pfam" id="PF20774">
    <property type="entry name" value="InhA-like_VEG"/>
    <property type="match status" value="1"/>
</dbReference>
<keyword evidence="2" id="KW-0732">Signal</keyword>
<feature type="compositionally biased region" description="Low complexity" evidence="1">
    <location>
        <begin position="33"/>
        <end position="48"/>
    </location>
</feature>
<dbReference type="InterPro" id="IPR048665">
    <property type="entry name" value="InhA-like_VEG"/>
</dbReference>
<keyword evidence="6" id="KW-1185">Reference proteome</keyword>
<organism evidence="5 6">
    <name type="scientific">Nocardioides kribbensis</name>
    <dbReference type="NCBI Taxonomy" id="305517"/>
    <lineage>
        <taxon>Bacteria</taxon>
        <taxon>Bacillati</taxon>
        <taxon>Actinomycetota</taxon>
        <taxon>Actinomycetes</taxon>
        <taxon>Propionibacteriales</taxon>
        <taxon>Nocardioidaceae</taxon>
        <taxon>Nocardioides</taxon>
    </lineage>
</organism>
<evidence type="ECO:0000313" key="5">
    <source>
        <dbReference type="EMBL" id="MEQ7848288.1"/>
    </source>
</evidence>
<evidence type="ECO:0000259" key="4">
    <source>
        <dbReference type="Pfam" id="PF20774"/>
    </source>
</evidence>
<dbReference type="SUPFAM" id="SSF55486">
    <property type="entry name" value="Metalloproteases ('zincins'), catalytic domain"/>
    <property type="match status" value="1"/>
</dbReference>
<gene>
    <name evidence="5" type="ORF">V6R90_13460</name>
</gene>
<feature type="domain" description="Immune inhibitor A-like metallopeptidase VEG" evidence="4">
    <location>
        <begin position="624"/>
        <end position="794"/>
    </location>
</feature>
<feature type="signal peptide" evidence="2">
    <location>
        <begin position="1"/>
        <end position="30"/>
    </location>
</feature>
<evidence type="ECO:0000313" key="6">
    <source>
        <dbReference type="Proteomes" id="UP001482520"/>
    </source>
</evidence>
<dbReference type="EMBL" id="JBEGDP010000015">
    <property type="protein sequence ID" value="MEQ7848288.1"/>
    <property type="molecule type" value="Genomic_DNA"/>
</dbReference>
<dbReference type="RefSeq" id="WP_349804964.1">
    <property type="nucleotide sequence ID" value="NZ_JBEGDP010000015.1"/>
</dbReference>
<reference evidence="5 6" key="1">
    <citation type="submission" date="2024-02" db="EMBL/GenBank/DDBJ databases">
        <title>Full genome sequence of Nocardioides kribbensis.</title>
        <authorList>
            <person name="Poletto B.L."/>
            <person name="Silva G."/>
            <person name="Galante D."/>
            <person name="Campos K.R."/>
            <person name="Santos M.B.N."/>
            <person name="Sacchi C.T."/>
        </authorList>
    </citation>
    <scope>NUCLEOTIDE SEQUENCE [LARGE SCALE GENOMIC DNA]</scope>
    <source>
        <strain evidence="5 6">O4R</strain>
    </source>
</reference>
<dbReference type="Proteomes" id="UP001482520">
    <property type="component" value="Unassembled WGS sequence"/>
</dbReference>
<dbReference type="NCBIfam" id="TIGR03296">
    <property type="entry name" value="M6dom_TIGR03296"/>
    <property type="match status" value="1"/>
</dbReference>
<evidence type="ECO:0000256" key="1">
    <source>
        <dbReference type="SAM" id="MobiDB-lite"/>
    </source>
</evidence>
<proteinExistence type="predicted"/>
<dbReference type="PANTHER" id="PTHR41775">
    <property type="entry name" value="SECRETED PROTEIN-RELATED"/>
    <property type="match status" value="1"/>
</dbReference>